<evidence type="ECO:0000256" key="2">
    <source>
        <dbReference type="ARBA" id="ARBA00022723"/>
    </source>
</evidence>
<dbReference type="PROSITE" id="PS51891">
    <property type="entry name" value="CENP_V_GFA"/>
    <property type="match status" value="1"/>
</dbReference>
<dbReference type="SUPFAM" id="SSF51316">
    <property type="entry name" value="Mss4-like"/>
    <property type="match status" value="1"/>
</dbReference>
<reference evidence="6" key="1">
    <citation type="submission" date="2016-10" db="EMBL/GenBank/DDBJ databases">
        <authorList>
            <person name="Varghese N."/>
            <person name="Submissions S."/>
        </authorList>
    </citation>
    <scope>NUCLEOTIDE SEQUENCE [LARGE SCALE GENOMIC DNA]</scope>
    <source>
        <strain evidence="6">DSM 26471</strain>
    </source>
</reference>
<evidence type="ECO:0000313" key="5">
    <source>
        <dbReference type="EMBL" id="SFJ37326.1"/>
    </source>
</evidence>
<evidence type="ECO:0000256" key="1">
    <source>
        <dbReference type="ARBA" id="ARBA00005495"/>
    </source>
</evidence>
<dbReference type="GO" id="GO:0016846">
    <property type="term" value="F:carbon-sulfur lyase activity"/>
    <property type="evidence" value="ECO:0007669"/>
    <property type="project" value="InterPro"/>
</dbReference>
<keyword evidence="2" id="KW-0479">Metal-binding</keyword>
<keyword evidence="6" id="KW-1185">Reference proteome</keyword>
<evidence type="ECO:0000313" key="6">
    <source>
        <dbReference type="Proteomes" id="UP000199630"/>
    </source>
</evidence>
<accession>A0A1I3QW14</accession>
<dbReference type="EMBL" id="FORH01000003">
    <property type="protein sequence ID" value="SFJ37326.1"/>
    <property type="molecule type" value="Genomic_DNA"/>
</dbReference>
<sequence length="126" mass="14055">MLKTYQGACHCGAVRFQVSAEIDQMRICDCSICRMRGALTFRVPGHAMRFMTPLEELTAYRWGSMTGADYFCPRCGILPFRRPSDPTPEERAAGAVPFEGWAINLRCLAGVGLENLPVRQITGRLL</sequence>
<evidence type="ECO:0000256" key="3">
    <source>
        <dbReference type="ARBA" id="ARBA00022833"/>
    </source>
</evidence>
<protein>
    <submittedName>
        <fullName evidence="5">Uncharacterized conserved protein</fullName>
    </submittedName>
</protein>
<gene>
    <name evidence="5" type="ORF">SAMN04487991_1956</name>
</gene>
<evidence type="ECO:0000259" key="4">
    <source>
        <dbReference type="PROSITE" id="PS51891"/>
    </source>
</evidence>
<dbReference type="Pfam" id="PF04828">
    <property type="entry name" value="GFA"/>
    <property type="match status" value="1"/>
</dbReference>
<dbReference type="GO" id="GO:0046872">
    <property type="term" value="F:metal ion binding"/>
    <property type="evidence" value="ECO:0007669"/>
    <property type="project" value="UniProtKB-KW"/>
</dbReference>
<feature type="domain" description="CENP-V/GFA" evidence="4">
    <location>
        <begin position="5"/>
        <end position="126"/>
    </location>
</feature>
<dbReference type="STRING" id="588602.SAMN04487991_1956"/>
<dbReference type="PANTHER" id="PTHR28620">
    <property type="entry name" value="CENTROMERE PROTEIN V"/>
    <property type="match status" value="1"/>
</dbReference>
<dbReference type="AlphaFoldDB" id="A0A1I3QW14"/>
<dbReference type="InterPro" id="IPR011057">
    <property type="entry name" value="Mss4-like_sf"/>
</dbReference>
<dbReference type="InterPro" id="IPR052355">
    <property type="entry name" value="CENP-V-like"/>
</dbReference>
<dbReference type="InterPro" id="IPR006913">
    <property type="entry name" value="CENP-V/GFA"/>
</dbReference>
<proteinExistence type="inferred from homology"/>
<comment type="similarity">
    <text evidence="1">Belongs to the Gfa family.</text>
</comment>
<keyword evidence="3" id="KW-0862">Zinc</keyword>
<name>A0A1I3QW14_9RHOB</name>
<dbReference type="Proteomes" id="UP000199630">
    <property type="component" value="Unassembled WGS sequence"/>
</dbReference>
<dbReference type="RefSeq" id="WP_177213085.1">
    <property type="nucleotide sequence ID" value="NZ_FORH01000003.1"/>
</dbReference>
<dbReference type="Gene3D" id="2.170.150.70">
    <property type="match status" value="1"/>
</dbReference>
<dbReference type="PANTHER" id="PTHR28620:SF1">
    <property type="entry name" value="CENP-V_GFA DOMAIN-CONTAINING PROTEIN"/>
    <property type="match status" value="1"/>
</dbReference>
<organism evidence="5 6">
    <name type="scientific">Celeribacter neptunius</name>
    <dbReference type="NCBI Taxonomy" id="588602"/>
    <lineage>
        <taxon>Bacteria</taxon>
        <taxon>Pseudomonadati</taxon>
        <taxon>Pseudomonadota</taxon>
        <taxon>Alphaproteobacteria</taxon>
        <taxon>Rhodobacterales</taxon>
        <taxon>Roseobacteraceae</taxon>
        <taxon>Celeribacter</taxon>
    </lineage>
</organism>